<dbReference type="KEGG" id="sbh:SBI_05569"/>
<dbReference type="AlphaFoldDB" id="D7CAX2"/>
<accession>D7CAX2</accession>
<organism evidence="1 2">
    <name type="scientific">Streptomyces bingchenggensis (strain BCW-1)</name>
    <dbReference type="NCBI Taxonomy" id="749414"/>
    <lineage>
        <taxon>Bacteria</taxon>
        <taxon>Bacillati</taxon>
        <taxon>Actinomycetota</taxon>
        <taxon>Actinomycetes</taxon>
        <taxon>Kitasatosporales</taxon>
        <taxon>Streptomycetaceae</taxon>
        <taxon>Streptomyces</taxon>
    </lineage>
</organism>
<proteinExistence type="predicted"/>
<evidence type="ECO:0000313" key="1">
    <source>
        <dbReference type="EMBL" id="ADI08689.1"/>
    </source>
</evidence>
<dbReference type="HOGENOM" id="CLU_2588093_0_0_11"/>
<name>D7CAX2_STRBB</name>
<sequence>MFLARAQGGRHTGRCWFSMYWRTTVSGAPPQLPAKYEPDQKWPPHSPGEWGHLAGAGANPDDVEFIGRAVRELLASPGEN</sequence>
<evidence type="ECO:0000313" key="2">
    <source>
        <dbReference type="Proteomes" id="UP000000377"/>
    </source>
</evidence>
<protein>
    <submittedName>
        <fullName evidence="1">Uncharacterized protein</fullName>
    </submittedName>
</protein>
<gene>
    <name evidence="1" type="ordered locus">SBI_05569</name>
</gene>
<keyword evidence="2" id="KW-1185">Reference proteome</keyword>
<dbReference type="PATRIC" id="fig|749414.3.peg.5748"/>
<dbReference type="Proteomes" id="UP000000377">
    <property type="component" value="Chromosome"/>
</dbReference>
<reference evidence="1 2" key="1">
    <citation type="journal article" date="2010" name="J. Bacteriol.">
        <title>Genome sequence of the milbemycin-producing bacterium Streptomyces bingchenggensis.</title>
        <authorList>
            <person name="Wang X.J."/>
            <person name="Yan Y.J."/>
            <person name="Zhang B."/>
            <person name="An J."/>
            <person name="Wang J.J."/>
            <person name="Tian J."/>
            <person name="Jiang L."/>
            <person name="Chen Y.H."/>
            <person name="Huang S.X."/>
            <person name="Yin M."/>
            <person name="Zhang J."/>
            <person name="Gao A.L."/>
            <person name="Liu C.X."/>
            <person name="Zhu Z.X."/>
            <person name="Xiang W.S."/>
        </authorList>
    </citation>
    <scope>NUCLEOTIDE SEQUENCE [LARGE SCALE GENOMIC DNA]</scope>
    <source>
        <strain evidence="1 2">BCW-1</strain>
    </source>
</reference>
<dbReference type="EMBL" id="CP002047">
    <property type="protein sequence ID" value="ADI08689.1"/>
    <property type="molecule type" value="Genomic_DNA"/>
</dbReference>
<dbReference type="STRING" id="749414.SBI_05569"/>